<dbReference type="AlphaFoldDB" id="A0A1G7AQ95"/>
<name>A0A1G7AQ95_9SPHI</name>
<dbReference type="EMBL" id="FNAI01000004">
    <property type="protein sequence ID" value="SDE16086.1"/>
    <property type="molecule type" value="Genomic_DNA"/>
</dbReference>
<proteinExistence type="predicted"/>
<evidence type="ECO:0000313" key="2">
    <source>
        <dbReference type="Proteomes" id="UP000199072"/>
    </source>
</evidence>
<gene>
    <name evidence="1" type="ORF">SAMN05216464_104178</name>
</gene>
<sequence length="58" mass="6531">MRSDYCCCSISTGHKIYQGITDFKHYWFDLVEGLGTIGVALFAPEVLVDTLCSQQEQI</sequence>
<dbReference type="Proteomes" id="UP000199072">
    <property type="component" value="Unassembled WGS sequence"/>
</dbReference>
<evidence type="ECO:0000313" key="1">
    <source>
        <dbReference type="EMBL" id="SDE16086.1"/>
    </source>
</evidence>
<organism evidence="1 2">
    <name type="scientific">Mucilaginibacter pineti</name>
    <dbReference type="NCBI Taxonomy" id="1391627"/>
    <lineage>
        <taxon>Bacteria</taxon>
        <taxon>Pseudomonadati</taxon>
        <taxon>Bacteroidota</taxon>
        <taxon>Sphingobacteriia</taxon>
        <taxon>Sphingobacteriales</taxon>
        <taxon>Sphingobacteriaceae</taxon>
        <taxon>Mucilaginibacter</taxon>
    </lineage>
</organism>
<protein>
    <submittedName>
        <fullName evidence="1">Uncharacterized protein</fullName>
    </submittedName>
</protein>
<accession>A0A1G7AQ95</accession>
<reference evidence="1 2" key="1">
    <citation type="submission" date="2016-10" db="EMBL/GenBank/DDBJ databases">
        <authorList>
            <person name="de Groot N.N."/>
        </authorList>
    </citation>
    <scope>NUCLEOTIDE SEQUENCE [LARGE SCALE GENOMIC DNA]</scope>
    <source>
        <strain evidence="1 2">47C3B</strain>
    </source>
</reference>
<keyword evidence="2" id="KW-1185">Reference proteome</keyword>